<dbReference type="GO" id="GO:0046872">
    <property type="term" value="F:metal ion binding"/>
    <property type="evidence" value="ECO:0007669"/>
    <property type="project" value="InterPro"/>
</dbReference>
<feature type="domain" description="Late nodulin" evidence="2">
    <location>
        <begin position="1"/>
        <end position="54"/>
    </location>
</feature>
<keyword evidence="1" id="KW-1133">Transmembrane helix</keyword>
<dbReference type="EMBL" id="MT371203">
    <property type="protein sequence ID" value="QQO74721.1"/>
    <property type="molecule type" value="mRNA"/>
</dbReference>
<dbReference type="InterPro" id="IPR009810">
    <property type="entry name" value="Nodulin_late_dom"/>
</dbReference>
<name>A0A7T8DV99_LENCU</name>
<evidence type="ECO:0000259" key="2">
    <source>
        <dbReference type="Pfam" id="PF07127"/>
    </source>
</evidence>
<reference evidence="3" key="1">
    <citation type="journal article" date="2020" name="Mol. Cell">
        <title>Proteome analysis reveals a significant host-specific response in Rhizobium leguminosarum bv viciae endosymbiotic cells.</title>
        <authorList>
            <person name="Duran D."/>
            <person name="Albareda M."/>
            <person name="Marina A."/>
            <person name="Garcia C."/>
            <person name="Ruiz-Argueso T."/>
            <person name="Palacios J."/>
        </authorList>
    </citation>
    <scope>NUCLEOTIDE SEQUENCE</scope>
    <source>
        <tissue evidence="3">Root nodules</tissue>
    </source>
</reference>
<keyword evidence="1" id="KW-0812">Transmembrane</keyword>
<dbReference type="Pfam" id="PF07127">
    <property type="entry name" value="Nodulin_late"/>
    <property type="match status" value="1"/>
</dbReference>
<evidence type="ECO:0000256" key="1">
    <source>
        <dbReference type="SAM" id="Phobius"/>
    </source>
</evidence>
<accession>A0A7T8DV99</accession>
<protein>
    <submittedName>
        <fullName evidence="3">Nodule-specific cysteine-rich peptide L53</fullName>
    </submittedName>
</protein>
<sequence>MGGILKFINALIIFLPLIILVLSNERNYCFRNKDCEINTCYLSLVSKCRFFMCHCTVAWD</sequence>
<organism evidence="3">
    <name type="scientific">Lens culinaris</name>
    <name type="common">Lentil</name>
    <name type="synonym">Cicer lens</name>
    <dbReference type="NCBI Taxonomy" id="3864"/>
    <lineage>
        <taxon>Eukaryota</taxon>
        <taxon>Viridiplantae</taxon>
        <taxon>Streptophyta</taxon>
        <taxon>Embryophyta</taxon>
        <taxon>Tracheophyta</taxon>
        <taxon>Spermatophyta</taxon>
        <taxon>Magnoliopsida</taxon>
        <taxon>eudicotyledons</taxon>
        <taxon>Gunneridae</taxon>
        <taxon>Pentapetalae</taxon>
        <taxon>rosids</taxon>
        <taxon>fabids</taxon>
        <taxon>Fabales</taxon>
        <taxon>Fabaceae</taxon>
        <taxon>Papilionoideae</taxon>
        <taxon>50 kb inversion clade</taxon>
        <taxon>NPAAA clade</taxon>
        <taxon>Hologalegina</taxon>
        <taxon>IRL clade</taxon>
        <taxon>Fabeae</taxon>
        <taxon>Lens</taxon>
    </lineage>
</organism>
<evidence type="ECO:0000313" key="3">
    <source>
        <dbReference type="EMBL" id="QQO74721.1"/>
    </source>
</evidence>
<proteinExistence type="evidence at transcript level"/>
<dbReference type="AlphaFoldDB" id="A0A7T8DV99"/>
<feature type="transmembrane region" description="Helical" evidence="1">
    <location>
        <begin position="6"/>
        <end position="23"/>
    </location>
</feature>
<keyword evidence="1" id="KW-0472">Membrane</keyword>